<accession>A0A2T7FZ76</accession>
<feature type="region of interest" description="Disordered" evidence="1">
    <location>
        <begin position="221"/>
        <end position="245"/>
    </location>
</feature>
<sequence length="245" mass="27355">MATDATILAPDPDNHKLVHLQLPCGHFTCRQYSRLTTAARGGHRLGCEECREETYRAQARAIGWTLVGLATDKTGGYRRYAHSCGHQQDVAIVNVDKNQLDCAGCGESWVSKPSQIYLFRIELVDRPVLKLGHSSDPERRLFQQLGPAARDTGEVLRAIDMETGHAALVAEKRAHRTMRTEHPEWVVPREEFAGQINTKSEIYEIGALEFLLSLMDEIEAEARDDKASASDPVEPDPEEPDPEPE</sequence>
<dbReference type="OrthoDB" id="7832706at2"/>
<dbReference type="EMBL" id="QCYG01000003">
    <property type="protein sequence ID" value="PVA07461.1"/>
    <property type="molecule type" value="Genomic_DNA"/>
</dbReference>
<gene>
    <name evidence="2" type="ORF">DC363_06410</name>
</gene>
<evidence type="ECO:0000256" key="1">
    <source>
        <dbReference type="SAM" id="MobiDB-lite"/>
    </source>
</evidence>
<name>A0A2T7FZ76_9RHOB</name>
<dbReference type="AlphaFoldDB" id="A0A2T7FZ76"/>
<comment type="caution">
    <text evidence="2">The sequence shown here is derived from an EMBL/GenBank/DDBJ whole genome shotgun (WGS) entry which is preliminary data.</text>
</comment>
<dbReference type="RefSeq" id="WP_108640288.1">
    <property type="nucleotide sequence ID" value="NZ_QCYG01000003.1"/>
</dbReference>
<proteinExistence type="predicted"/>
<reference evidence="2 3" key="1">
    <citation type="submission" date="2018-04" db="EMBL/GenBank/DDBJ databases">
        <title>Pelagivirga bohaiensis gen. nov., sp. nov., a bacterium isolated from the Bohai Sea.</title>
        <authorList>
            <person name="Ji X."/>
        </authorList>
    </citation>
    <scope>NUCLEOTIDE SEQUENCE [LARGE SCALE GENOMIC DNA]</scope>
    <source>
        <strain evidence="2 3">BH-SD16</strain>
    </source>
</reference>
<evidence type="ECO:0000313" key="2">
    <source>
        <dbReference type="EMBL" id="PVA07461.1"/>
    </source>
</evidence>
<protein>
    <submittedName>
        <fullName evidence="2">Uncharacterized protein</fullName>
    </submittedName>
</protein>
<evidence type="ECO:0000313" key="3">
    <source>
        <dbReference type="Proteomes" id="UP000244817"/>
    </source>
</evidence>
<organism evidence="2 3">
    <name type="scientific">Thalassorhabdomicrobium marinisediminis</name>
    <dbReference type="NCBI Taxonomy" id="2170577"/>
    <lineage>
        <taxon>Bacteria</taxon>
        <taxon>Pseudomonadati</taxon>
        <taxon>Pseudomonadota</taxon>
        <taxon>Alphaproteobacteria</taxon>
        <taxon>Rhodobacterales</taxon>
        <taxon>Paracoccaceae</taxon>
        <taxon>Thalassorhabdomicrobium</taxon>
    </lineage>
</organism>
<dbReference type="Proteomes" id="UP000244817">
    <property type="component" value="Unassembled WGS sequence"/>
</dbReference>
<feature type="compositionally biased region" description="Acidic residues" evidence="1">
    <location>
        <begin position="233"/>
        <end position="245"/>
    </location>
</feature>
<keyword evidence="3" id="KW-1185">Reference proteome</keyword>